<keyword evidence="6" id="KW-0833">Ubl conjugation pathway</keyword>
<evidence type="ECO:0000259" key="9">
    <source>
        <dbReference type="Pfam" id="PF13639"/>
    </source>
</evidence>
<dbReference type="GO" id="GO:0008270">
    <property type="term" value="F:zinc ion binding"/>
    <property type="evidence" value="ECO:0007669"/>
    <property type="project" value="UniProtKB-KW"/>
</dbReference>
<organism evidence="10 11">
    <name type="scientific">Sesamum angolense</name>
    <dbReference type="NCBI Taxonomy" id="2727404"/>
    <lineage>
        <taxon>Eukaryota</taxon>
        <taxon>Viridiplantae</taxon>
        <taxon>Streptophyta</taxon>
        <taxon>Embryophyta</taxon>
        <taxon>Tracheophyta</taxon>
        <taxon>Spermatophyta</taxon>
        <taxon>Magnoliopsida</taxon>
        <taxon>eudicotyledons</taxon>
        <taxon>Gunneridae</taxon>
        <taxon>Pentapetalae</taxon>
        <taxon>asterids</taxon>
        <taxon>lamiids</taxon>
        <taxon>Lamiales</taxon>
        <taxon>Pedaliaceae</taxon>
        <taxon>Sesamum</taxon>
    </lineage>
</organism>
<dbReference type="GO" id="GO:0005634">
    <property type="term" value="C:nucleus"/>
    <property type="evidence" value="ECO:0007669"/>
    <property type="project" value="TreeGrafter"/>
</dbReference>
<reference evidence="10" key="1">
    <citation type="submission" date="2020-06" db="EMBL/GenBank/DDBJ databases">
        <authorList>
            <person name="Li T."/>
            <person name="Hu X."/>
            <person name="Zhang T."/>
            <person name="Song X."/>
            <person name="Zhang H."/>
            <person name="Dai N."/>
            <person name="Sheng W."/>
            <person name="Hou X."/>
            <person name="Wei L."/>
        </authorList>
    </citation>
    <scope>NUCLEOTIDE SEQUENCE</scope>
    <source>
        <strain evidence="10">K16</strain>
        <tissue evidence="10">Leaf</tissue>
    </source>
</reference>
<evidence type="ECO:0000256" key="7">
    <source>
        <dbReference type="ARBA" id="ARBA00022833"/>
    </source>
</evidence>
<evidence type="ECO:0000256" key="5">
    <source>
        <dbReference type="ARBA" id="ARBA00022771"/>
    </source>
</evidence>
<keyword evidence="3" id="KW-0808">Transferase</keyword>
<feature type="domain" description="RING-type" evidence="9">
    <location>
        <begin position="474"/>
        <end position="510"/>
    </location>
</feature>
<evidence type="ECO:0000256" key="4">
    <source>
        <dbReference type="ARBA" id="ARBA00022723"/>
    </source>
</evidence>
<evidence type="ECO:0000256" key="1">
    <source>
        <dbReference type="ARBA" id="ARBA00000900"/>
    </source>
</evidence>
<feature type="region of interest" description="Disordered" evidence="8">
    <location>
        <begin position="307"/>
        <end position="337"/>
    </location>
</feature>
<dbReference type="Proteomes" id="UP001289374">
    <property type="component" value="Unassembled WGS sequence"/>
</dbReference>
<gene>
    <name evidence="10" type="ORF">Sango_2581400</name>
</gene>
<dbReference type="AlphaFoldDB" id="A0AAE2BIX7"/>
<accession>A0AAE2BIX7</accession>
<proteinExistence type="predicted"/>
<dbReference type="InterPro" id="IPR001841">
    <property type="entry name" value="Znf_RING"/>
</dbReference>
<dbReference type="Gene3D" id="3.30.40.10">
    <property type="entry name" value="Zinc/RING finger domain, C3HC4 (zinc finger)"/>
    <property type="match status" value="1"/>
</dbReference>
<sequence length="521" mass="57216">MGHRNTQFTGHMIDMETDQQGHSHLHPEPCIFYRSAANFPQPNIHSVVPAQGNQCNFNFHHMPERNDNGLFYGVPHLNSVQPQHPATNLELAVAAPSGHYNPYLAPPSGIRDFPVQVNHGANDQLSLSSTHRFVGIPTDSYGRSLPYMDTIRGSFKRKNAEGFPGSYVYHNASAGPSSSIAPVTATPAESDITLTDAASFLPPEYGGDNLTPVVESSSHRSVRNRPGMIGPESIVAHNATHLIQGTYVAPPVQLPGNPWLDMHLGANNGEIGHFAWPHAPLPYMHANGACAEAGNISLNGYQVSGSNRSSSGFLHPHHQSHPNPHQPPPPMQGVRGYNVNVPSQLANSSRRISTISSSNTVITPYQDVVDARPTFLAPVPPTGFRLYQPHRREIILDSSARHQTLPHLRVLPEDVHSYSNPFPFTPLINIPEVAVLEIPGYHGAGDSIDQHRDMRLDIDHMSYEELLALENKLTDYEDGEDIGVLDCGHEYHKECIKKWLLEKNTCAVCKSTALSHKAKDL</sequence>
<dbReference type="SUPFAM" id="SSF57850">
    <property type="entry name" value="RING/U-box"/>
    <property type="match status" value="1"/>
</dbReference>
<evidence type="ECO:0000256" key="6">
    <source>
        <dbReference type="ARBA" id="ARBA00022786"/>
    </source>
</evidence>
<comment type="catalytic activity">
    <reaction evidence="1">
        <text>S-ubiquitinyl-[E2 ubiquitin-conjugating enzyme]-L-cysteine + [acceptor protein]-L-lysine = [E2 ubiquitin-conjugating enzyme]-L-cysteine + N(6)-ubiquitinyl-[acceptor protein]-L-lysine.</text>
        <dbReference type="EC" id="2.3.2.27"/>
    </reaction>
</comment>
<evidence type="ECO:0000256" key="2">
    <source>
        <dbReference type="ARBA" id="ARBA00012483"/>
    </source>
</evidence>
<keyword evidence="11" id="KW-1185">Reference proteome</keyword>
<dbReference type="InterPro" id="IPR045191">
    <property type="entry name" value="MBR1/2-like"/>
</dbReference>
<name>A0AAE2BIX7_9LAMI</name>
<protein>
    <recommendedName>
        <fullName evidence="2">RING-type E3 ubiquitin transferase</fullName>
        <ecNumber evidence="2">2.3.2.27</ecNumber>
    </recommendedName>
</protein>
<dbReference type="GO" id="GO:0061630">
    <property type="term" value="F:ubiquitin protein ligase activity"/>
    <property type="evidence" value="ECO:0007669"/>
    <property type="project" value="UniProtKB-EC"/>
</dbReference>
<comment type="caution">
    <text evidence="10">The sequence shown here is derived from an EMBL/GenBank/DDBJ whole genome shotgun (WGS) entry which is preliminary data.</text>
</comment>
<keyword evidence="7" id="KW-0862">Zinc</keyword>
<dbReference type="EC" id="2.3.2.27" evidence="2"/>
<dbReference type="PANTHER" id="PTHR22937">
    <property type="entry name" value="E3 UBIQUITIN-PROTEIN LIGASE RNF165"/>
    <property type="match status" value="1"/>
</dbReference>
<dbReference type="PANTHER" id="PTHR22937:SF222">
    <property type="entry name" value="RING-TYPE E3 UBIQUITIN TRANSFERASE"/>
    <property type="match status" value="1"/>
</dbReference>
<evidence type="ECO:0000313" key="10">
    <source>
        <dbReference type="EMBL" id="KAK4387108.1"/>
    </source>
</evidence>
<dbReference type="EMBL" id="JACGWL010000015">
    <property type="protein sequence ID" value="KAK4387108.1"/>
    <property type="molecule type" value="Genomic_DNA"/>
</dbReference>
<evidence type="ECO:0000313" key="11">
    <source>
        <dbReference type="Proteomes" id="UP001289374"/>
    </source>
</evidence>
<evidence type="ECO:0000256" key="3">
    <source>
        <dbReference type="ARBA" id="ARBA00022679"/>
    </source>
</evidence>
<evidence type="ECO:0000256" key="8">
    <source>
        <dbReference type="SAM" id="MobiDB-lite"/>
    </source>
</evidence>
<dbReference type="Pfam" id="PF13639">
    <property type="entry name" value="zf-RING_2"/>
    <property type="match status" value="1"/>
</dbReference>
<keyword evidence="4" id="KW-0479">Metal-binding</keyword>
<keyword evidence="5" id="KW-0863">Zinc-finger</keyword>
<dbReference type="InterPro" id="IPR013083">
    <property type="entry name" value="Znf_RING/FYVE/PHD"/>
</dbReference>
<reference evidence="10" key="2">
    <citation type="journal article" date="2024" name="Plant">
        <title>Genomic evolution and insights into agronomic trait innovations of Sesamum species.</title>
        <authorList>
            <person name="Miao H."/>
            <person name="Wang L."/>
            <person name="Qu L."/>
            <person name="Liu H."/>
            <person name="Sun Y."/>
            <person name="Le M."/>
            <person name="Wang Q."/>
            <person name="Wei S."/>
            <person name="Zheng Y."/>
            <person name="Lin W."/>
            <person name="Duan Y."/>
            <person name="Cao H."/>
            <person name="Xiong S."/>
            <person name="Wang X."/>
            <person name="Wei L."/>
            <person name="Li C."/>
            <person name="Ma Q."/>
            <person name="Ju M."/>
            <person name="Zhao R."/>
            <person name="Li G."/>
            <person name="Mu C."/>
            <person name="Tian Q."/>
            <person name="Mei H."/>
            <person name="Zhang T."/>
            <person name="Gao T."/>
            <person name="Zhang H."/>
        </authorList>
    </citation>
    <scope>NUCLEOTIDE SEQUENCE</scope>
    <source>
        <strain evidence="10">K16</strain>
    </source>
</reference>